<dbReference type="GeneID" id="70236652"/>
<dbReference type="AlphaFoldDB" id="A0A9P8P1T5"/>
<name>A0A9P8P1T5_9ASCO</name>
<sequence length="294" mass="32852">MDVGVGNQMEGQLNQVNQLLSTEPLEKFASEDNDTIQSACDLIVSKLTEKISGRNLVDPIIKQIDEAEDAQRDLEALVFRQIEASLCEKIEQLEKEVDSLVETASGVKRSSYSDEPGTKKSNQSSSIDPILSIGDALLPEQREVRVKQVGSGSMHLPGTENLPMHIVNFKLPRGPRSNKSLSVRELYKIWYIGSAENGQPSVRQIISSYPTWKSTETTYYNRLKRVAYLIESVANELSEWNDADPRLEAVALIEKYMQLHNISGVSALSDLCSNQKDAHGFQAVKEKILESRTR</sequence>
<evidence type="ECO:0000313" key="3">
    <source>
        <dbReference type="Proteomes" id="UP000769157"/>
    </source>
</evidence>
<evidence type="ECO:0008006" key="4">
    <source>
        <dbReference type="Google" id="ProtNLM"/>
    </source>
</evidence>
<dbReference type="RefSeq" id="XP_046060253.1">
    <property type="nucleotide sequence ID" value="XM_046205791.1"/>
</dbReference>
<accession>A0A9P8P1T5</accession>
<evidence type="ECO:0000313" key="2">
    <source>
        <dbReference type="EMBL" id="KAH3663973.1"/>
    </source>
</evidence>
<keyword evidence="3" id="KW-1185">Reference proteome</keyword>
<comment type="caution">
    <text evidence="2">The sequence shown here is derived from an EMBL/GenBank/DDBJ whole genome shotgun (WGS) entry which is preliminary data.</text>
</comment>
<proteinExistence type="predicted"/>
<evidence type="ECO:0000256" key="1">
    <source>
        <dbReference type="SAM" id="MobiDB-lite"/>
    </source>
</evidence>
<gene>
    <name evidence="2" type="ORF">OGAPHI_004687</name>
</gene>
<feature type="region of interest" description="Disordered" evidence="1">
    <location>
        <begin position="106"/>
        <end position="127"/>
    </location>
</feature>
<dbReference type="EMBL" id="JAEUBE010000352">
    <property type="protein sequence ID" value="KAH3663973.1"/>
    <property type="molecule type" value="Genomic_DNA"/>
</dbReference>
<protein>
    <recommendedName>
        <fullName evidence="4">Transcription activator GCR1-like domain-containing protein</fullName>
    </recommendedName>
</protein>
<reference evidence="2" key="1">
    <citation type="journal article" date="2021" name="Open Biol.">
        <title>Shared evolutionary footprints suggest mitochondrial oxidative damage underlies multiple complex I losses in fungi.</title>
        <authorList>
            <person name="Schikora-Tamarit M.A."/>
            <person name="Marcet-Houben M."/>
            <person name="Nosek J."/>
            <person name="Gabaldon T."/>
        </authorList>
    </citation>
    <scope>NUCLEOTIDE SEQUENCE</scope>
    <source>
        <strain evidence="2">CBS6075</strain>
    </source>
</reference>
<dbReference type="Proteomes" id="UP000769157">
    <property type="component" value="Unassembled WGS sequence"/>
</dbReference>
<reference evidence="2" key="2">
    <citation type="submission" date="2021-01" db="EMBL/GenBank/DDBJ databases">
        <authorList>
            <person name="Schikora-Tamarit M.A."/>
        </authorList>
    </citation>
    <scope>NUCLEOTIDE SEQUENCE</scope>
    <source>
        <strain evidence="2">CBS6075</strain>
    </source>
</reference>
<organism evidence="2 3">
    <name type="scientific">Ogataea philodendri</name>
    <dbReference type="NCBI Taxonomy" id="1378263"/>
    <lineage>
        <taxon>Eukaryota</taxon>
        <taxon>Fungi</taxon>
        <taxon>Dikarya</taxon>
        <taxon>Ascomycota</taxon>
        <taxon>Saccharomycotina</taxon>
        <taxon>Pichiomycetes</taxon>
        <taxon>Pichiales</taxon>
        <taxon>Pichiaceae</taxon>
        <taxon>Ogataea</taxon>
    </lineage>
</organism>
<dbReference type="OrthoDB" id="3992406at2759"/>